<evidence type="ECO:0000259" key="3">
    <source>
        <dbReference type="PROSITE" id="PS50085"/>
    </source>
</evidence>
<evidence type="ECO:0000256" key="2">
    <source>
        <dbReference type="SAM" id="MobiDB-lite"/>
    </source>
</evidence>
<dbReference type="PANTHER" id="PTHR21344:SF1">
    <property type="entry name" value="RAL GTPASE-ACTIVATING PROTEIN SUBUNIT BETA"/>
    <property type="match status" value="1"/>
</dbReference>
<feature type="region of interest" description="Disordered" evidence="2">
    <location>
        <begin position="376"/>
        <end position="418"/>
    </location>
</feature>
<evidence type="ECO:0000256" key="1">
    <source>
        <dbReference type="ARBA" id="ARBA00022468"/>
    </source>
</evidence>
<organism evidence="4 5">
    <name type="scientific">Lobosporangium transversale</name>
    <dbReference type="NCBI Taxonomy" id="64571"/>
    <lineage>
        <taxon>Eukaryota</taxon>
        <taxon>Fungi</taxon>
        <taxon>Fungi incertae sedis</taxon>
        <taxon>Mucoromycota</taxon>
        <taxon>Mortierellomycotina</taxon>
        <taxon>Mortierellomycetes</taxon>
        <taxon>Mortierellales</taxon>
        <taxon>Mortierellaceae</taxon>
        <taxon>Lobosporangium</taxon>
    </lineage>
</organism>
<dbReference type="InterPro" id="IPR035974">
    <property type="entry name" value="Rap/Ran-GAP_sf"/>
</dbReference>
<feature type="compositionally biased region" description="Polar residues" evidence="2">
    <location>
        <begin position="409"/>
        <end position="418"/>
    </location>
</feature>
<dbReference type="GeneID" id="33564163"/>
<dbReference type="InterPro" id="IPR039930">
    <property type="entry name" value="RALGAPB"/>
</dbReference>
<dbReference type="GO" id="GO:0051056">
    <property type="term" value="P:regulation of small GTPase mediated signal transduction"/>
    <property type="evidence" value="ECO:0007669"/>
    <property type="project" value="InterPro"/>
</dbReference>
<proteinExistence type="predicted"/>
<dbReference type="SUPFAM" id="SSF111347">
    <property type="entry name" value="Rap/Ran-GAP"/>
    <property type="match status" value="1"/>
</dbReference>
<dbReference type="RefSeq" id="XP_021875666.1">
    <property type="nucleotide sequence ID" value="XM_022022319.1"/>
</dbReference>
<name>A0A1Y2G8X4_9FUNG</name>
<dbReference type="Gene3D" id="3.40.50.11210">
    <property type="entry name" value="Rap/Ran-GAP"/>
    <property type="match status" value="1"/>
</dbReference>
<dbReference type="Proteomes" id="UP000193648">
    <property type="component" value="Unassembled WGS sequence"/>
</dbReference>
<keyword evidence="5" id="KW-1185">Reference proteome</keyword>
<dbReference type="PANTHER" id="PTHR21344">
    <property type="entry name" value="RAL GTPASE-ACTIVATING PROTEIN SUBUNIT BETA"/>
    <property type="match status" value="1"/>
</dbReference>
<dbReference type="InterPro" id="IPR046859">
    <property type="entry name" value="RGPA/RALGAPB_N"/>
</dbReference>
<dbReference type="GO" id="GO:0005096">
    <property type="term" value="F:GTPase activator activity"/>
    <property type="evidence" value="ECO:0007669"/>
    <property type="project" value="UniProtKB-KW"/>
</dbReference>
<feature type="domain" description="Rap-GAP" evidence="3">
    <location>
        <begin position="1186"/>
        <end position="1419"/>
    </location>
</feature>
<dbReference type="Pfam" id="PF02145">
    <property type="entry name" value="Rap_GAP"/>
    <property type="match status" value="1"/>
</dbReference>
<evidence type="ECO:0000313" key="5">
    <source>
        <dbReference type="Proteomes" id="UP000193648"/>
    </source>
</evidence>
<feature type="compositionally biased region" description="Low complexity" evidence="2">
    <location>
        <begin position="385"/>
        <end position="397"/>
    </location>
</feature>
<dbReference type="Pfam" id="PF20412">
    <property type="entry name" value="RALGAPB_N"/>
    <property type="match status" value="1"/>
</dbReference>
<evidence type="ECO:0000313" key="4">
    <source>
        <dbReference type="EMBL" id="ORY97133.1"/>
    </source>
</evidence>
<dbReference type="EMBL" id="MCFF01000073">
    <property type="protein sequence ID" value="ORY97133.1"/>
    <property type="molecule type" value="Genomic_DNA"/>
</dbReference>
<dbReference type="OrthoDB" id="1749473at2759"/>
<comment type="caution">
    <text evidence="4">The sequence shown here is derived from an EMBL/GenBank/DDBJ whole genome shotgun (WGS) entry which is preliminary data.</text>
</comment>
<reference evidence="4 5" key="1">
    <citation type="submission" date="2016-07" db="EMBL/GenBank/DDBJ databases">
        <title>Pervasive Adenine N6-methylation of Active Genes in Fungi.</title>
        <authorList>
            <consortium name="DOE Joint Genome Institute"/>
            <person name="Mondo S.J."/>
            <person name="Dannebaum R.O."/>
            <person name="Kuo R.C."/>
            <person name="Labutti K."/>
            <person name="Haridas S."/>
            <person name="Kuo A."/>
            <person name="Salamov A."/>
            <person name="Ahrendt S.R."/>
            <person name="Lipzen A."/>
            <person name="Sullivan W."/>
            <person name="Andreopoulos W.B."/>
            <person name="Clum A."/>
            <person name="Lindquist E."/>
            <person name="Daum C."/>
            <person name="Ramamoorthy G.K."/>
            <person name="Gryganskyi A."/>
            <person name="Culley D."/>
            <person name="Magnuson J.K."/>
            <person name="James T.Y."/>
            <person name="O'Malley M.A."/>
            <person name="Stajich J.E."/>
            <person name="Spatafora J.W."/>
            <person name="Visel A."/>
            <person name="Grigoriev I.V."/>
        </authorList>
    </citation>
    <scope>NUCLEOTIDE SEQUENCE [LARGE SCALE GENOMIC DNA]</scope>
    <source>
        <strain evidence="4 5">NRRL 3116</strain>
    </source>
</reference>
<feature type="region of interest" description="Disordered" evidence="2">
    <location>
        <begin position="860"/>
        <end position="880"/>
    </location>
</feature>
<keyword evidence="1" id="KW-0343">GTPase activation</keyword>
<dbReference type="PROSITE" id="PS50085">
    <property type="entry name" value="RAPGAP"/>
    <property type="match status" value="1"/>
</dbReference>
<accession>A0A1Y2G8X4</accession>
<gene>
    <name evidence="4" type="ORF">BCR41DRAFT_343112</name>
</gene>
<sequence>MFLDWIAQLGLLEHNPVSNVLARFPLHVKKTLITEVTSTLLVTSDLSLLSSMAHMQWAMEVLGQGFTLPLEELSIAQETTRLYSQWLFEPHMRPLAFRQAVGSEDEQLLYQTIFHHYSLLFQVRSVISPSPSTTQLHSQHYRHPTAPLAGTTHATYPSSPYQSSTTTPQLLNPGLIQRHVELCKQVLTVLTMAGRQLGNIFSEATWEVLLKVILGITDSLLREQPNKSQMIPEQTKMSEDLCGHLLRVLFELWLRSGIRQVHMWDILKQCFNGWTYRTPVIHQWAASSLGLCQRAVRLLYGPGQGTDVVNLAVDGYNIGLDLQADFALYAWHRIIYLLKSPAKLSPANCLEAVNGIGRMVETFLLVGITINQASNIPGSPPMPSTPTDHFSSSSPSHSNHHHSYSPNSKMTSISSRSSAPDGNTIMHMFGAWLFEVSSLPTPDFPTGSYNLQWQTFNPYYPADSYHEAQASAFGVLCRIFSKPQPSARPFLRIYTERFYEALSNGLRSETSLPTILAHSAELFTSELEGVRMMVPDFVVGIRMAMSGQIRVATGYMSPEKQKQVLEDLHLAALKVAGCIMCLPNHFEKVELKEDWSLGLSKSTNMASDGKGGREDKEILAQLIRVLYTTDSPTEGSIPASKRFTTLKYYILEMLLNCLETETSSFNLRYLLHLIEVYVYEDVAFCPGLVGVVVKTIQEKIMTIQVPVDVALCAFDVLIGCVGLYDYVRRDSKSCARELVLALCRYVDALLANHAMLTTTHPLVIRAYECMLQWILVGQWIVGDKDCHLAVISSIGSGIHIIERVEELEASVVVPKPPQEKKRWGAVASGNSAVGKQSSNSAVKLFQGNNKYPGPIKMLNQESKKEKGNRKNRSATSSLCGQAKASRQDLLLIQHAAEMAMTQFSNQLSNFPVWSDDIGPSRMSTLWNDIAINRASLANLKGMMDFESLDSQQQQQQLNHHFYRHAHPSPEANVTGPVRYFLLDRRIILGCCDALSLADTEKNAASFVDERGSFVVATMRDSNGKNSWKVRITQFENYGNPNGNRLSNGRLAIQETEDELSVAVAGAGNSKDEDDVSLAQSTNEPKVLTVEAADEASIGLKRYIRPVKSMEDVRQQESESIDAENEEPPRAAFAPGEVEQEPPSQHMVQAAGSNVFRILMAQMGYLSLENRSKVVPLHLSERLLAELQFLDGLRERDCIAVSVYFAQSGDIGYDELIHGSPAGLPKDYTRFLNCLGWPIQVEAHSGYLGHLNKEICHTTPYFADRNSEVIFHVPYLMRPSAPDIPPMQDHRLVNQFRSVTLHDQVAIVWVEQRERMLNLLPLIDQNVMVFILIHPLEGDSAGGLFWIRIVVQGAHTTAGSVRLATNQLMIGPLADGMLVSRHALGSLVRNTAISADKACRLVTDSYTEPSAVRARYIQEILQMHQPEEPESISEFYRAMFA</sequence>
<protein>
    <recommendedName>
        <fullName evidence="3">Rap-GAP domain-containing protein</fullName>
    </recommendedName>
</protein>
<feature type="non-terminal residue" evidence="4">
    <location>
        <position position="1440"/>
    </location>
</feature>
<dbReference type="InterPro" id="IPR000331">
    <property type="entry name" value="Rap/Ran_GAP_dom"/>
</dbReference>
<dbReference type="STRING" id="64571.A0A1Y2G8X4"/>
<dbReference type="InParanoid" id="A0A1Y2G8X4"/>